<dbReference type="SUPFAM" id="SSF56935">
    <property type="entry name" value="Porins"/>
    <property type="match status" value="1"/>
</dbReference>
<sequence length="794" mass="88813">MKLPSIVSDSVTIGQLFWQQLSVYPQEKAYIHTDKLDYVAGDTVWMRIHLVEATLLKQANASRYVYVEMIDKASKFIDRVMIRPDSLGCFYGYLPLTDGLAQGCYTLRAYTRFMRNMGEEYFFRRALNVVNPIQKGMGSDIQLGSLETKSGERMKRKHAKASEIDFDVAFFPEGGQAPLGASVRMAFKAIGFDGLGREVYGTVYDEEGNVCATFASVHRGMGTFMMFYRPGHSYHAVCTTSGNKSLRFDLPKAVEGTLALRVLTDKKYFRIAVCKAADTALPEGMRLVAQVRGVVLYDEEWDASRQSLTFERGFFPAGVVHLLLVDGMRNVLSERLVFSHQEATFARVQPLQLPQHREPRSLNSYSFQLTDQLGNPLHGNVSVSVVDRNLVRTDTTCTLVSAFLLTSELRGYIEQPADYFVTDNRHLQNALDALLLTQGWRRYDVPSLLKGHLTRPTEYPVESERLVSGRVEGLFSNLNGGEVSLVTRGTIEAATTTAISADGRFQFHGVEYPDKTWYIIQALNKRGGQHAYIRLDSVESYSAVTLTPIACVWNATDTLHGSYVDNEERRYVQHNGIREVNLAEVEIVGTANRKTKVGTSSLYHSVSSSRVVTEEDITRHQYHTVFDALRGFNGLRVTGQSISYHGGTPLTIIDDMPYEDYDFTNLDIADVGDLFFSPPSAVAFLGPRGANGAIVINTKRGDFGLRHELSKNMAVIKPLGYQQQVSFYSPRYDTDAARVNLGADLRSTLYWKPNAVADADGVVRFEFYSADASTDYRITIEGVSSRGHLISYTF</sequence>
<gene>
    <name evidence="2" type="ORF">HMPREF2531_02090</name>
</gene>
<evidence type="ECO:0000256" key="1">
    <source>
        <dbReference type="PROSITE-ProRule" id="PRU01360"/>
    </source>
</evidence>
<dbReference type="Gene3D" id="2.170.130.10">
    <property type="entry name" value="TonB-dependent receptor, plug domain"/>
    <property type="match status" value="1"/>
</dbReference>
<comment type="subcellular location">
    <subcellularLocation>
        <location evidence="1">Cell outer membrane</location>
        <topology evidence="1">Multi-pass membrane protein</topology>
    </subcellularLocation>
</comment>
<dbReference type="EMBL" id="LTDF01000075">
    <property type="protein sequence ID" value="KXT51302.1"/>
    <property type="molecule type" value="Genomic_DNA"/>
</dbReference>
<accession>A0A139LIN2</accession>
<comment type="similarity">
    <text evidence="1">Belongs to the TonB-dependent receptor family.</text>
</comment>
<evidence type="ECO:0000313" key="2">
    <source>
        <dbReference type="EMBL" id="KXT51302.1"/>
    </source>
</evidence>
<dbReference type="InterPro" id="IPR039426">
    <property type="entry name" value="TonB-dep_rcpt-like"/>
</dbReference>
<dbReference type="InterPro" id="IPR037066">
    <property type="entry name" value="Plug_dom_sf"/>
</dbReference>
<keyword evidence="1" id="KW-0812">Transmembrane</keyword>
<dbReference type="Proteomes" id="UP000070319">
    <property type="component" value="Unassembled WGS sequence"/>
</dbReference>
<dbReference type="RefSeq" id="WP_156482032.1">
    <property type="nucleotide sequence ID" value="NZ_KQ968691.1"/>
</dbReference>
<dbReference type="PATRIC" id="fig|329854.7.peg.2129"/>
<keyword evidence="1" id="KW-1134">Transmembrane beta strand</keyword>
<protein>
    <recommendedName>
        <fullName evidence="4">TonB-dependent receptor</fullName>
    </recommendedName>
</protein>
<proteinExistence type="inferred from homology"/>
<keyword evidence="1" id="KW-0813">Transport</keyword>
<dbReference type="AlphaFoldDB" id="A0A139LIN2"/>
<organism evidence="2">
    <name type="scientific">Bacteroides intestinalis</name>
    <dbReference type="NCBI Taxonomy" id="329854"/>
    <lineage>
        <taxon>Bacteria</taxon>
        <taxon>Pseudomonadati</taxon>
        <taxon>Bacteroidota</taxon>
        <taxon>Bacteroidia</taxon>
        <taxon>Bacteroidales</taxon>
        <taxon>Bacteroidaceae</taxon>
        <taxon>Bacteroides</taxon>
    </lineage>
</organism>
<dbReference type="GO" id="GO:0009279">
    <property type="term" value="C:cell outer membrane"/>
    <property type="evidence" value="ECO:0007669"/>
    <property type="project" value="UniProtKB-SubCell"/>
</dbReference>
<reference evidence="2 3" key="1">
    <citation type="submission" date="2016-02" db="EMBL/GenBank/DDBJ databases">
        <authorList>
            <person name="Wen L."/>
            <person name="He K."/>
            <person name="Yang H."/>
        </authorList>
    </citation>
    <scope>NUCLEOTIDE SEQUENCE [LARGE SCALE GENOMIC DNA]</scope>
    <source>
        <strain evidence="2 3">KLE1704</strain>
    </source>
</reference>
<name>A0A139LIN2_9BACE</name>
<keyword evidence="1" id="KW-0472">Membrane</keyword>
<keyword evidence="1" id="KW-0998">Cell outer membrane</keyword>
<evidence type="ECO:0000313" key="3">
    <source>
        <dbReference type="Proteomes" id="UP000070319"/>
    </source>
</evidence>
<evidence type="ECO:0008006" key="4">
    <source>
        <dbReference type="Google" id="ProtNLM"/>
    </source>
</evidence>
<dbReference type="Gene3D" id="2.60.40.1930">
    <property type="match status" value="1"/>
</dbReference>
<comment type="caution">
    <text evidence="2">The sequence shown here is derived from an EMBL/GenBank/DDBJ whole genome shotgun (WGS) entry which is preliminary data.</text>
</comment>
<dbReference type="PROSITE" id="PS52016">
    <property type="entry name" value="TONB_DEPENDENT_REC_3"/>
    <property type="match status" value="1"/>
</dbReference>